<protein>
    <recommendedName>
        <fullName evidence="6 7">Polyphosphate kinase</fullName>
        <ecNumber evidence="6 7">2.7.4.1</ecNumber>
    </recommendedName>
    <alternativeName>
        <fullName evidence="6">ATP-polyphosphate phosphotransferase</fullName>
    </alternativeName>
    <alternativeName>
        <fullName evidence="6">Polyphosphoric acid kinase</fullName>
    </alternativeName>
</protein>
<feature type="binding site" evidence="6">
    <location>
        <position position="366"/>
    </location>
    <ligand>
        <name>Mg(2+)</name>
        <dbReference type="ChEBI" id="CHEBI:18420"/>
    </ligand>
</feature>
<name>A0ABW5QZP7_9BACL</name>
<keyword evidence="4 6" id="KW-0418">Kinase</keyword>
<feature type="domain" description="Polyphosphate kinase middle" evidence="8">
    <location>
        <begin position="114"/>
        <end position="295"/>
    </location>
</feature>
<dbReference type="Pfam" id="PF02503">
    <property type="entry name" value="PP_kinase"/>
    <property type="match status" value="1"/>
</dbReference>
<dbReference type="NCBIfam" id="TIGR03705">
    <property type="entry name" value="poly_P_kin"/>
    <property type="match status" value="1"/>
</dbReference>
<evidence type="ECO:0000256" key="5">
    <source>
        <dbReference type="ARBA" id="ARBA00022840"/>
    </source>
</evidence>
<dbReference type="PANTHER" id="PTHR30218">
    <property type="entry name" value="POLYPHOSPHATE KINASE"/>
    <property type="match status" value="1"/>
</dbReference>
<dbReference type="GO" id="GO:0008976">
    <property type="term" value="F:polyphosphate kinase activity"/>
    <property type="evidence" value="ECO:0007669"/>
    <property type="project" value="UniProtKB-EC"/>
</dbReference>
<comment type="caution">
    <text evidence="12">The sequence shown here is derived from an EMBL/GenBank/DDBJ whole genome shotgun (WGS) entry which is preliminary data.</text>
</comment>
<keyword evidence="1 6" id="KW-0597">Phosphoprotein</keyword>
<dbReference type="InterPro" id="IPR003414">
    <property type="entry name" value="PP_kinase"/>
</dbReference>
<reference evidence="13" key="1">
    <citation type="journal article" date="2019" name="Int. J. Syst. Evol. Microbiol.">
        <title>The Global Catalogue of Microorganisms (GCM) 10K type strain sequencing project: providing services to taxonomists for standard genome sequencing and annotation.</title>
        <authorList>
            <consortium name="The Broad Institute Genomics Platform"/>
            <consortium name="The Broad Institute Genome Sequencing Center for Infectious Disease"/>
            <person name="Wu L."/>
            <person name="Ma J."/>
        </authorList>
    </citation>
    <scope>NUCLEOTIDE SEQUENCE [LARGE SCALE GENOMIC DNA]</scope>
    <source>
        <strain evidence="13">TISTR 1827</strain>
    </source>
</reference>
<dbReference type="CDD" id="cd09168">
    <property type="entry name" value="PLDc_PaPPK1_C2_like"/>
    <property type="match status" value="1"/>
</dbReference>
<feature type="binding site" evidence="6">
    <location>
        <position position="583"/>
    </location>
    <ligand>
        <name>ATP</name>
        <dbReference type="ChEBI" id="CHEBI:30616"/>
    </ligand>
</feature>
<comment type="similarity">
    <text evidence="6 7">Belongs to the polyphosphate kinase 1 (PPK1) family.</text>
</comment>
<evidence type="ECO:0000256" key="6">
    <source>
        <dbReference type="HAMAP-Rule" id="MF_00347"/>
    </source>
</evidence>
<feature type="binding site" evidence="6">
    <location>
        <position position="459"/>
    </location>
    <ligand>
        <name>ATP</name>
        <dbReference type="ChEBI" id="CHEBI:30616"/>
    </ligand>
</feature>
<evidence type="ECO:0000313" key="13">
    <source>
        <dbReference type="Proteomes" id="UP001597493"/>
    </source>
</evidence>
<dbReference type="Gene3D" id="3.30.1840.10">
    <property type="entry name" value="Polyphosphate kinase middle domain"/>
    <property type="match status" value="1"/>
</dbReference>
<feature type="binding site" evidence="6">
    <location>
        <position position="555"/>
    </location>
    <ligand>
        <name>ATP</name>
        <dbReference type="ChEBI" id="CHEBI:30616"/>
    </ligand>
</feature>
<keyword evidence="5 6" id="KW-0067">ATP-binding</keyword>
<feature type="active site" description="Phosphohistidine intermediate" evidence="6">
    <location>
        <position position="426"/>
    </location>
</feature>
<dbReference type="NCBIfam" id="NF003917">
    <property type="entry name" value="PRK05443.1-1"/>
    <property type="match status" value="1"/>
</dbReference>
<sequence>MNRDLSWLEFNRRVLGEAQNERLPILERAKFFSIVSTNLDEFMSVRAAGIRNLWKSGVTEKDFSGYAPGELFKAIVQKTEELVADLYAALSPFTIELASGGFEFTSYDSLTAIQKDKIDAFFCSHMLPELKPIMVEEKAPFPLIKSKRLYFAVVLTGEHAGFPEEETLALLEVPTKWGRYLELSPGEERKRQFIMVEELLKRHIPLIFKEAQVAGTSLFRIIRDANLLLEERKAEDLLHEMERKLPRRQRGSPVRLDMEKDVHPYAYNRLRKQMDISDNAALIDGPLDLSYWMKFAITAADGERLWYPEYKPIYPQAFKQRSFFSVLCEQDVALFHPYESFDAFNDFIEQAAIDPAVTAVKMTLYRVSKHSRITRALIRAAQNGKHVTVVVELKARFDEERNIAWAKALEKAGCEVIYGWIGLKIHAKMTLVERRETGGPKRYVHMSTGNYNGQTAKLYTDIGLFTAEAGIAAEVSALFDEISGFVPHRKSNYLAVSPTDLRAKLYSLIDNEISSAAAGKPAKIIAKMNSLSDRDIIDKLYEASNAGVKIDLIVRGICCLCPGVSGQSANIAVRSIVDRFLEHSRIFYFESGGNPRVWLSSADWMTRNLTHRIEIMFPILDPGIRRTVIRLLHLQLKDNLKAHELQAHGEYRKAEPAVPYIRSQYKFLPILYRTKNAAFHYSFKTWSGTITVPKRIKASDYR</sequence>
<dbReference type="SUPFAM" id="SSF143724">
    <property type="entry name" value="PHP14-like"/>
    <property type="match status" value="1"/>
</dbReference>
<dbReference type="SUPFAM" id="SSF56024">
    <property type="entry name" value="Phospholipase D/nuclease"/>
    <property type="match status" value="2"/>
</dbReference>
<dbReference type="Proteomes" id="UP001597493">
    <property type="component" value="Unassembled WGS sequence"/>
</dbReference>
<keyword evidence="2 6" id="KW-0808">Transferase</keyword>
<keyword evidence="6" id="KW-0479">Metal-binding</keyword>
<keyword evidence="13" id="KW-1185">Reference proteome</keyword>
<dbReference type="NCBIfam" id="NF003921">
    <property type="entry name" value="PRK05443.2-2"/>
    <property type="match status" value="1"/>
</dbReference>
<dbReference type="RefSeq" id="WP_379275655.1">
    <property type="nucleotide sequence ID" value="NZ_JBHUGT010000029.1"/>
</dbReference>
<dbReference type="EC" id="2.7.4.1" evidence="6 7"/>
<dbReference type="Pfam" id="PF13089">
    <property type="entry name" value="PP_kinase_N"/>
    <property type="match status" value="1"/>
</dbReference>
<evidence type="ECO:0000259" key="10">
    <source>
        <dbReference type="Pfam" id="PF13090"/>
    </source>
</evidence>
<evidence type="ECO:0000256" key="7">
    <source>
        <dbReference type="RuleBase" id="RU003800"/>
    </source>
</evidence>
<gene>
    <name evidence="12" type="primary">ppk1</name>
    <name evidence="6" type="synonym">ppk</name>
    <name evidence="12" type="ORF">ACFSW5_17230</name>
</gene>
<comment type="cofactor">
    <cofactor evidence="6">
        <name>Mg(2+)</name>
        <dbReference type="ChEBI" id="CHEBI:18420"/>
    </cofactor>
</comment>
<comment type="catalytic activity">
    <reaction evidence="6 7">
        <text>[phosphate](n) + ATP = [phosphate](n+1) + ADP</text>
        <dbReference type="Rhea" id="RHEA:19573"/>
        <dbReference type="Rhea" id="RHEA-COMP:9859"/>
        <dbReference type="Rhea" id="RHEA-COMP:14280"/>
        <dbReference type="ChEBI" id="CHEBI:16838"/>
        <dbReference type="ChEBI" id="CHEBI:30616"/>
        <dbReference type="ChEBI" id="CHEBI:456216"/>
        <dbReference type="EC" id="2.7.4.1"/>
    </reaction>
</comment>
<keyword evidence="6" id="KW-0460">Magnesium</keyword>
<evidence type="ECO:0000256" key="1">
    <source>
        <dbReference type="ARBA" id="ARBA00022553"/>
    </source>
</evidence>
<feature type="binding site" evidence="6">
    <location>
        <position position="38"/>
    </location>
    <ligand>
        <name>ATP</name>
        <dbReference type="ChEBI" id="CHEBI:30616"/>
    </ligand>
</feature>
<accession>A0ABW5QZP7</accession>
<evidence type="ECO:0000259" key="8">
    <source>
        <dbReference type="Pfam" id="PF02503"/>
    </source>
</evidence>
<dbReference type="InterPro" id="IPR036830">
    <property type="entry name" value="PP_kinase_middle_dom_sf"/>
</dbReference>
<dbReference type="HAMAP" id="MF_00347">
    <property type="entry name" value="Polyphosphate_kinase"/>
    <property type="match status" value="1"/>
</dbReference>
<dbReference type="Pfam" id="PF13090">
    <property type="entry name" value="PP_kinase_C"/>
    <property type="match status" value="1"/>
</dbReference>
<dbReference type="InterPro" id="IPR036832">
    <property type="entry name" value="PPK_N_dom_sf"/>
</dbReference>
<keyword evidence="3 6" id="KW-0547">Nucleotide-binding</keyword>
<evidence type="ECO:0000256" key="4">
    <source>
        <dbReference type="ARBA" id="ARBA00022777"/>
    </source>
</evidence>
<dbReference type="PIRSF" id="PIRSF015589">
    <property type="entry name" value="PP_kinase"/>
    <property type="match status" value="1"/>
</dbReference>
<dbReference type="InterPro" id="IPR024953">
    <property type="entry name" value="PP_kinase_middle"/>
</dbReference>
<dbReference type="InterPro" id="IPR025200">
    <property type="entry name" value="PPK_C_dom2"/>
</dbReference>
<evidence type="ECO:0000259" key="9">
    <source>
        <dbReference type="Pfam" id="PF13089"/>
    </source>
</evidence>
<dbReference type="Pfam" id="PF17941">
    <property type="entry name" value="PP_kinase_C_1"/>
    <property type="match status" value="1"/>
</dbReference>
<proteinExistence type="inferred from homology"/>
<dbReference type="Gene3D" id="3.30.870.10">
    <property type="entry name" value="Endonuclease Chain A"/>
    <property type="match status" value="2"/>
</dbReference>
<evidence type="ECO:0000313" key="12">
    <source>
        <dbReference type="EMBL" id="MFD2662001.1"/>
    </source>
</evidence>
<dbReference type="EMBL" id="JBHUMY010000020">
    <property type="protein sequence ID" value="MFD2662001.1"/>
    <property type="molecule type" value="Genomic_DNA"/>
</dbReference>
<evidence type="ECO:0000256" key="2">
    <source>
        <dbReference type="ARBA" id="ARBA00022679"/>
    </source>
</evidence>
<evidence type="ECO:0000256" key="3">
    <source>
        <dbReference type="ARBA" id="ARBA00022741"/>
    </source>
</evidence>
<organism evidence="12 13">
    <name type="scientific">Paenibacillus thailandensis</name>
    <dbReference type="NCBI Taxonomy" id="393250"/>
    <lineage>
        <taxon>Bacteria</taxon>
        <taxon>Bacillati</taxon>
        <taxon>Bacillota</taxon>
        <taxon>Bacilli</taxon>
        <taxon>Bacillales</taxon>
        <taxon>Paenibacillaceae</taxon>
        <taxon>Paenibacillus</taxon>
    </lineage>
</organism>
<feature type="binding site" evidence="6">
    <location>
        <position position="396"/>
    </location>
    <ligand>
        <name>Mg(2+)</name>
        <dbReference type="ChEBI" id="CHEBI:18420"/>
    </ligand>
</feature>
<comment type="PTM">
    <text evidence="6 7">An intermediate of this reaction is the autophosphorylated ppk in which a phosphate is covalently linked to a histidine residue through a N-P bond.</text>
</comment>
<evidence type="ECO:0000259" key="11">
    <source>
        <dbReference type="Pfam" id="PF17941"/>
    </source>
</evidence>
<feature type="domain" description="Polyphosphate kinase C-terminal" evidence="10">
    <location>
        <begin position="494"/>
        <end position="656"/>
    </location>
</feature>
<dbReference type="InterPro" id="IPR041108">
    <property type="entry name" value="PP_kinase_C_1"/>
</dbReference>
<dbReference type="Gene3D" id="1.20.58.310">
    <property type="entry name" value="Polyphosphate kinase N-terminal domain"/>
    <property type="match status" value="1"/>
</dbReference>
<comment type="function">
    <text evidence="6 7">Catalyzes the reversible transfer of the terminal phosphate of ATP to form a long-chain polyphosphate (polyP).</text>
</comment>
<dbReference type="SUPFAM" id="SSF140356">
    <property type="entry name" value="PPK N-terminal domain-like"/>
    <property type="match status" value="1"/>
</dbReference>
<feature type="domain" description="Polyphosphate kinase N-terminal" evidence="9">
    <location>
        <begin position="1"/>
        <end position="101"/>
    </location>
</feature>
<feature type="domain" description="Polyphosphate kinase C-terminal" evidence="11">
    <location>
        <begin position="323"/>
        <end position="484"/>
    </location>
</feature>
<dbReference type="InterPro" id="IPR025198">
    <property type="entry name" value="PPK_N_dom"/>
</dbReference>
<dbReference type="PANTHER" id="PTHR30218:SF0">
    <property type="entry name" value="POLYPHOSPHATE KINASE"/>
    <property type="match status" value="1"/>
</dbReference>
<dbReference type="CDD" id="cd09165">
    <property type="entry name" value="PLDc_PaPPK1_C1_like"/>
    <property type="match status" value="1"/>
</dbReference>